<dbReference type="Gene3D" id="3.40.30.10">
    <property type="entry name" value="Glutaredoxin"/>
    <property type="match status" value="1"/>
</dbReference>
<evidence type="ECO:0000256" key="2">
    <source>
        <dbReference type="ARBA" id="ARBA00022679"/>
    </source>
</evidence>
<dbReference type="Pfam" id="PF02798">
    <property type="entry name" value="GST_N"/>
    <property type="match status" value="1"/>
</dbReference>
<organism evidence="7">
    <name type="scientific">Picea sitchensis</name>
    <name type="common">Sitka spruce</name>
    <name type="synonym">Pinus sitchensis</name>
    <dbReference type="NCBI Taxonomy" id="3332"/>
    <lineage>
        <taxon>Eukaryota</taxon>
        <taxon>Viridiplantae</taxon>
        <taxon>Streptophyta</taxon>
        <taxon>Embryophyta</taxon>
        <taxon>Tracheophyta</taxon>
        <taxon>Spermatophyta</taxon>
        <taxon>Pinopsida</taxon>
        <taxon>Pinidae</taxon>
        <taxon>Conifers I</taxon>
        <taxon>Pinales</taxon>
        <taxon>Pinaceae</taxon>
        <taxon>Picea</taxon>
    </lineage>
</organism>
<dbReference type="FunFam" id="3.40.30.10:FF:000014">
    <property type="entry name" value="Tau class glutathione S-transferase"/>
    <property type="match status" value="1"/>
</dbReference>
<evidence type="ECO:0000259" key="6">
    <source>
        <dbReference type="PROSITE" id="PS50405"/>
    </source>
</evidence>
<dbReference type="EC" id="2.5.1.18" evidence="1"/>
<feature type="domain" description="GST N-terminal" evidence="5">
    <location>
        <begin position="9"/>
        <end position="88"/>
    </location>
</feature>
<dbReference type="SUPFAM" id="SSF47616">
    <property type="entry name" value="GST C-terminal domain-like"/>
    <property type="match status" value="1"/>
</dbReference>
<dbReference type="InterPro" id="IPR045073">
    <property type="entry name" value="Omega/Tau-like"/>
</dbReference>
<dbReference type="InterPro" id="IPR045074">
    <property type="entry name" value="GST_C_Tau"/>
</dbReference>
<dbReference type="CDD" id="cd03185">
    <property type="entry name" value="GST_C_Tau"/>
    <property type="match status" value="1"/>
</dbReference>
<sequence length="232" mass="27338">MAKMGKGEEQVKVLSLWVSPFGMRVLIGLEEKGVRYEYQEENLDPKSELLLQMNPIHKTVPVLIHNGKPVNESLIILEYIDEAWPTSNPLMPSNPYDRAVVRFWADFLNKKFFEDAFYGILKTEGEALEEGKRFMLKYLRYLEGELSARRGKPYFGGEQFGYLDIAFIPYACWFHSFETFGKWKIPWESEFPRLQQWMKKCMQRESVKKILPDPLKVLEYAIPFRKNFVTSE</sequence>
<dbReference type="InterPro" id="IPR004045">
    <property type="entry name" value="Glutathione_S-Trfase_N"/>
</dbReference>
<dbReference type="InterPro" id="IPR040079">
    <property type="entry name" value="Glutathione_S-Trfase"/>
</dbReference>
<comment type="similarity">
    <text evidence="4">Belongs to the GST superfamily.</text>
</comment>
<dbReference type="EMBL" id="EF086971">
    <property type="protein sequence ID" value="ABK26227.1"/>
    <property type="molecule type" value="mRNA"/>
</dbReference>
<dbReference type="PROSITE" id="PS50405">
    <property type="entry name" value="GST_CTER"/>
    <property type="match status" value="1"/>
</dbReference>
<dbReference type="InterPro" id="IPR004046">
    <property type="entry name" value="GST_C"/>
</dbReference>
<evidence type="ECO:0000313" key="7">
    <source>
        <dbReference type="EMBL" id="ABK26227.1"/>
    </source>
</evidence>
<evidence type="ECO:0000256" key="3">
    <source>
        <dbReference type="ARBA" id="ARBA00047960"/>
    </source>
</evidence>
<evidence type="ECO:0000256" key="4">
    <source>
        <dbReference type="RuleBase" id="RU003494"/>
    </source>
</evidence>
<protein>
    <recommendedName>
        <fullName evidence="1">glutathione transferase</fullName>
        <ecNumber evidence="1">2.5.1.18</ecNumber>
    </recommendedName>
</protein>
<proteinExistence type="evidence at transcript level"/>
<dbReference type="CDD" id="cd03058">
    <property type="entry name" value="GST_N_Tau"/>
    <property type="match status" value="1"/>
</dbReference>
<dbReference type="PROSITE" id="PS50404">
    <property type="entry name" value="GST_NTER"/>
    <property type="match status" value="1"/>
</dbReference>
<feature type="domain" description="GST C-terminal" evidence="6">
    <location>
        <begin position="94"/>
        <end position="224"/>
    </location>
</feature>
<dbReference type="PANTHER" id="PTHR11260">
    <property type="entry name" value="GLUTATHIONE S-TRANSFERASE, GST, SUPERFAMILY, GST DOMAIN CONTAINING"/>
    <property type="match status" value="1"/>
</dbReference>
<keyword evidence="2" id="KW-0808">Transferase</keyword>
<dbReference type="Gene3D" id="1.20.1050.10">
    <property type="match status" value="1"/>
</dbReference>
<dbReference type="GO" id="GO:0005737">
    <property type="term" value="C:cytoplasm"/>
    <property type="evidence" value="ECO:0007669"/>
    <property type="project" value="TreeGrafter"/>
</dbReference>
<dbReference type="SFLD" id="SFLDG01152">
    <property type="entry name" value="Main.3:_Omega-_and_Tau-like"/>
    <property type="match status" value="1"/>
</dbReference>
<dbReference type="SFLD" id="SFLDG00358">
    <property type="entry name" value="Main_(cytGST)"/>
    <property type="match status" value="1"/>
</dbReference>
<evidence type="ECO:0000256" key="1">
    <source>
        <dbReference type="ARBA" id="ARBA00012452"/>
    </source>
</evidence>
<dbReference type="PANTHER" id="PTHR11260:SF773">
    <property type="entry name" value="GLUTATHIONE S-TRANSFERASE U26"/>
    <property type="match status" value="1"/>
</dbReference>
<dbReference type="GO" id="GO:0004364">
    <property type="term" value="F:glutathione transferase activity"/>
    <property type="evidence" value="ECO:0007669"/>
    <property type="project" value="UniProtKB-EC"/>
</dbReference>
<comment type="catalytic activity">
    <reaction evidence="3">
        <text>RX + glutathione = an S-substituted glutathione + a halide anion + H(+)</text>
        <dbReference type="Rhea" id="RHEA:16437"/>
        <dbReference type="ChEBI" id="CHEBI:15378"/>
        <dbReference type="ChEBI" id="CHEBI:16042"/>
        <dbReference type="ChEBI" id="CHEBI:17792"/>
        <dbReference type="ChEBI" id="CHEBI:57925"/>
        <dbReference type="ChEBI" id="CHEBI:90779"/>
        <dbReference type="EC" id="2.5.1.18"/>
    </reaction>
</comment>
<dbReference type="SFLD" id="SFLDS00019">
    <property type="entry name" value="Glutathione_Transferase_(cytos"/>
    <property type="match status" value="1"/>
</dbReference>
<dbReference type="GO" id="GO:0006749">
    <property type="term" value="P:glutathione metabolic process"/>
    <property type="evidence" value="ECO:0007669"/>
    <property type="project" value="InterPro"/>
</dbReference>
<dbReference type="InterPro" id="IPR036282">
    <property type="entry name" value="Glutathione-S-Trfase_C_sf"/>
</dbReference>
<dbReference type="Pfam" id="PF00043">
    <property type="entry name" value="GST_C"/>
    <property type="match status" value="1"/>
</dbReference>
<dbReference type="AlphaFoldDB" id="A9P016"/>
<evidence type="ECO:0000259" key="5">
    <source>
        <dbReference type="PROSITE" id="PS50404"/>
    </source>
</evidence>
<name>A9P016_PICSI</name>
<dbReference type="SUPFAM" id="SSF52833">
    <property type="entry name" value="Thioredoxin-like"/>
    <property type="match status" value="1"/>
</dbReference>
<dbReference type="InterPro" id="IPR010987">
    <property type="entry name" value="Glutathione-S-Trfase_C-like"/>
</dbReference>
<accession>A9P016</accession>
<reference evidence="7" key="1">
    <citation type="journal article" date="2008" name="BMC Genomics">
        <title>A conifer genomics resource of 200,000 spruce (Picea spp.) ESTs and 6,464 high-quality, sequence-finished full-length cDNAs for Sitka spruce (Picea sitchensis).</title>
        <authorList>
            <person name="Ralph S.G."/>
            <person name="Chun H.J."/>
            <person name="Kolosova N."/>
            <person name="Cooper D."/>
            <person name="Oddy C."/>
            <person name="Ritland C.E."/>
            <person name="Kirkpatrick R."/>
            <person name="Moore R."/>
            <person name="Barber S."/>
            <person name="Holt R.A."/>
            <person name="Jones S.J."/>
            <person name="Marra M.A."/>
            <person name="Douglas C.J."/>
            <person name="Ritland K."/>
            <person name="Bohlmann J."/>
        </authorList>
    </citation>
    <scope>NUCLEOTIDE SEQUENCE</scope>
    <source>
        <tissue evidence="7">Green portion of the leader tissue</tissue>
    </source>
</reference>
<dbReference type="InterPro" id="IPR036249">
    <property type="entry name" value="Thioredoxin-like_sf"/>
</dbReference>